<accession>A0A0N4W9V4</accession>
<feature type="chain" id="PRO_5005888271" evidence="1">
    <location>
        <begin position="22"/>
        <end position="100"/>
    </location>
</feature>
<proteinExistence type="predicted"/>
<sequence length="100" mass="10782">LTLLFLDIIYQFVLQSAVTSAEILKSISRADVERVKADWMLLGASTVTAAAMCVTPSQYTEQMVADLSKLAGTPREDVIQIVSAITHVTLQLQKSPSAAT</sequence>
<dbReference type="AlphaFoldDB" id="A0A0N4W9V4"/>
<evidence type="ECO:0000313" key="2">
    <source>
        <dbReference type="WBParaSite" id="HPLM_0000710801-mRNA-1"/>
    </source>
</evidence>
<protein>
    <submittedName>
        <fullName evidence="2">Cyclin N-terminal domain-containing protein</fullName>
    </submittedName>
</protein>
<feature type="signal peptide" evidence="1">
    <location>
        <begin position="1"/>
        <end position="21"/>
    </location>
</feature>
<reference evidence="2" key="1">
    <citation type="submission" date="2017-02" db="UniProtKB">
        <authorList>
            <consortium name="WormBaseParasite"/>
        </authorList>
    </citation>
    <scope>IDENTIFICATION</scope>
</reference>
<keyword evidence="1" id="KW-0732">Signal</keyword>
<organism evidence="2">
    <name type="scientific">Haemonchus placei</name>
    <name type="common">Barber's pole worm</name>
    <dbReference type="NCBI Taxonomy" id="6290"/>
    <lineage>
        <taxon>Eukaryota</taxon>
        <taxon>Metazoa</taxon>
        <taxon>Ecdysozoa</taxon>
        <taxon>Nematoda</taxon>
        <taxon>Chromadorea</taxon>
        <taxon>Rhabditida</taxon>
        <taxon>Rhabditina</taxon>
        <taxon>Rhabditomorpha</taxon>
        <taxon>Strongyloidea</taxon>
        <taxon>Trichostrongylidae</taxon>
        <taxon>Haemonchus</taxon>
    </lineage>
</organism>
<dbReference type="WBParaSite" id="HPLM_0000710801-mRNA-1">
    <property type="protein sequence ID" value="HPLM_0000710801-mRNA-1"/>
    <property type="gene ID" value="HPLM_0000710801"/>
</dbReference>
<name>A0A0N4W9V4_HAEPC</name>
<evidence type="ECO:0000256" key="1">
    <source>
        <dbReference type="SAM" id="SignalP"/>
    </source>
</evidence>